<sequence>MDNSCCELSREGEQFETQLAHAQDGSILNREMITNFAGHHDPSRHLDGAQSDPTNPTSPAITYTSRKKNRPRRATTPTWKVKEVGSWNALLARAGQSSHKVRKKKKYTQRGLRCLLVESTKDEGQTQNRFLDAEGEFVGFPSVEEVCAFSSQDWDKLFQALDS</sequence>
<protein>
    <submittedName>
        <fullName evidence="2">Uncharacterized protein</fullName>
    </submittedName>
</protein>
<keyword evidence="3" id="KW-1185">Reference proteome</keyword>
<dbReference type="OrthoDB" id="5164027at2759"/>
<feature type="compositionally biased region" description="Polar residues" evidence="1">
    <location>
        <begin position="51"/>
        <end position="64"/>
    </location>
</feature>
<feature type="compositionally biased region" description="Basic and acidic residues" evidence="1">
    <location>
        <begin position="38"/>
        <end position="47"/>
    </location>
</feature>
<evidence type="ECO:0000313" key="2">
    <source>
        <dbReference type="EMBL" id="KAH6883989.1"/>
    </source>
</evidence>
<proteinExistence type="predicted"/>
<feature type="region of interest" description="Disordered" evidence="1">
    <location>
        <begin position="38"/>
        <end position="78"/>
    </location>
</feature>
<gene>
    <name evidence="2" type="ORF">B0T10DRAFT_463346</name>
</gene>
<dbReference type="EMBL" id="JAGPYM010000022">
    <property type="protein sequence ID" value="KAH6883989.1"/>
    <property type="molecule type" value="Genomic_DNA"/>
</dbReference>
<accession>A0A9P9AP34</accession>
<organism evidence="2 3">
    <name type="scientific">Thelonectria olida</name>
    <dbReference type="NCBI Taxonomy" id="1576542"/>
    <lineage>
        <taxon>Eukaryota</taxon>
        <taxon>Fungi</taxon>
        <taxon>Dikarya</taxon>
        <taxon>Ascomycota</taxon>
        <taxon>Pezizomycotina</taxon>
        <taxon>Sordariomycetes</taxon>
        <taxon>Hypocreomycetidae</taxon>
        <taxon>Hypocreales</taxon>
        <taxon>Nectriaceae</taxon>
        <taxon>Thelonectria</taxon>
    </lineage>
</organism>
<evidence type="ECO:0000313" key="3">
    <source>
        <dbReference type="Proteomes" id="UP000777438"/>
    </source>
</evidence>
<name>A0A9P9AP34_9HYPO</name>
<dbReference type="AlphaFoldDB" id="A0A9P9AP34"/>
<dbReference type="Proteomes" id="UP000777438">
    <property type="component" value="Unassembled WGS sequence"/>
</dbReference>
<evidence type="ECO:0000256" key="1">
    <source>
        <dbReference type="SAM" id="MobiDB-lite"/>
    </source>
</evidence>
<reference evidence="2 3" key="1">
    <citation type="journal article" date="2021" name="Nat. Commun.">
        <title>Genetic determinants of endophytism in the Arabidopsis root mycobiome.</title>
        <authorList>
            <person name="Mesny F."/>
            <person name="Miyauchi S."/>
            <person name="Thiergart T."/>
            <person name="Pickel B."/>
            <person name="Atanasova L."/>
            <person name="Karlsson M."/>
            <person name="Huettel B."/>
            <person name="Barry K.W."/>
            <person name="Haridas S."/>
            <person name="Chen C."/>
            <person name="Bauer D."/>
            <person name="Andreopoulos W."/>
            <person name="Pangilinan J."/>
            <person name="LaButti K."/>
            <person name="Riley R."/>
            <person name="Lipzen A."/>
            <person name="Clum A."/>
            <person name="Drula E."/>
            <person name="Henrissat B."/>
            <person name="Kohler A."/>
            <person name="Grigoriev I.V."/>
            <person name="Martin F.M."/>
            <person name="Hacquard S."/>
        </authorList>
    </citation>
    <scope>NUCLEOTIDE SEQUENCE [LARGE SCALE GENOMIC DNA]</scope>
    <source>
        <strain evidence="2 3">MPI-CAGE-CH-0241</strain>
    </source>
</reference>
<comment type="caution">
    <text evidence="2">The sequence shown here is derived from an EMBL/GenBank/DDBJ whole genome shotgun (WGS) entry which is preliminary data.</text>
</comment>